<feature type="region of interest" description="Disordered" evidence="8">
    <location>
        <begin position="966"/>
        <end position="987"/>
    </location>
</feature>
<keyword evidence="4 7" id="KW-0547">Nucleotide-binding</keyword>
<keyword evidence="5 10" id="KW-0418">Kinase</keyword>
<dbReference type="SMART" id="SM00220">
    <property type="entry name" value="S_TKc"/>
    <property type="match status" value="1"/>
</dbReference>
<dbReference type="InterPro" id="IPR008271">
    <property type="entry name" value="Ser/Thr_kinase_AS"/>
</dbReference>
<proteinExistence type="inferred from homology"/>
<evidence type="ECO:0000256" key="8">
    <source>
        <dbReference type="SAM" id="MobiDB-lite"/>
    </source>
</evidence>
<dbReference type="FunFam" id="1.10.510.10:FF:000571">
    <property type="entry name" value="Maternal embryonic leucine zipper kinase"/>
    <property type="match status" value="1"/>
</dbReference>
<dbReference type="SUPFAM" id="SSF56112">
    <property type="entry name" value="Protein kinase-like (PK-like)"/>
    <property type="match status" value="1"/>
</dbReference>
<dbReference type="PROSITE" id="PS00107">
    <property type="entry name" value="PROTEIN_KINASE_ATP"/>
    <property type="match status" value="1"/>
</dbReference>
<feature type="compositionally biased region" description="Polar residues" evidence="8">
    <location>
        <begin position="700"/>
        <end position="709"/>
    </location>
</feature>
<dbReference type="PANTHER" id="PTHR24346">
    <property type="entry name" value="MAP/MICROTUBULE AFFINITY-REGULATING KINASE"/>
    <property type="match status" value="1"/>
</dbReference>
<evidence type="ECO:0000256" key="3">
    <source>
        <dbReference type="ARBA" id="ARBA00022679"/>
    </source>
</evidence>
<reference evidence="10" key="1">
    <citation type="submission" date="2018-04" db="EMBL/GenBank/DDBJ databases">
        <title>Whole genome sequencing of Hypsizygus marmoreus.</title>
        <authorList>
            <person name="Choi I.-G."/>
            <person name="Min B."/>
            <person name="Kim J.-G."/>
            <person name="Kim S."/>
            <person name="Oh Y.-L."/>
            <person name="Kong W.-S."/>
            <person name="Park H."/>
            <person name="Jeong J."/>
            <person name="Song E.-S."/>
        </authorList>
    </citation>
    <scope>NUCLEOTIDE SEQUENCE [LARGE SCALE GENOMIC DNA]</scope>
    <source>
        <strain evidence="10">51987-8</strain>
    </source>
</reference>
<dbReference type="GO" id="GO:0005737">
    <property type="term" value="C:cytoplasm"/>
    <property type="evidence" value="ECO:0007669"/>
    <property type="project" value="TreeGrafter"/>
</dbReference>
<accession>A0A369K830</accession>
<dbReference type="PROSITE" id="PS50011">
    <property type="entry name" value="PROTEIN_KINASE_DOM"/>
    <property type="match status" value="1"/>
</dbReference>
<protein>
    <submittedName>
        <fullName evidence="10">Serine/threonine-protein kinase GIN4</fullName>
    </submittedName>
</protein>
<feature type="compositionally biased region" description="Basic and acidic residues" evidence="8">
    <location>
        <begin position="710"/>
        <end position="719"/>
    </location>
</feature>
<dbReference type="AlphaFoldDB" id="A0A369K830"/>
<evidence type="ECO:0000256" key="4">
    <source>
        <dbReference type="ARBA" id="ARBA00022741"/>
    </source>
</evidence>
<dbReference type="PROSITE" id="PS00108">
    <property type="entry name" value="PROTEIN_KINASE_ST"/>
    <property type="match status" value="1"/>
</dbReference>
<evidence type="ECO:0000256" key="5">
    <source>
        <dbReference type="ARBA" id="ARBA00022777"/>
    </source>
</evidence>
<dbReference type="InterPro" id="IPR000719">
    <property type="entry name" value="Prot_kinase_dom"/>
</dbReference>
<dbReference type="Pfam" id="PF00069">
    <property type="entry name" value="Pkinase"/>
    <property type="match status" value="1"/>
</dbReference>
<dbReference type="InterPro" id="IPR011009">
    <property type="entry name" value="Kinase-like_dom_sf"/>
</dbReference>
<dbReference type="GO" id="GO:0005524">
    <property type="term" value="F:ATP binding"/>
    <property type="evidence" value="ECO:0007669"/>
    <property type="project" value="UniProtKB-UniRule"/>
</dbReference>
<evidence type="ECO:0000256" key="2">
    <source>
        <dbReference type="ARBA" id="ARBA00022527"/>
    </source>
</evidence>
<feature type="domain" description="Protein kinase" evidence="9">
    <location>
        <begin position="49"/>
        <end position="315"/>
    </location>
</feature>
<dbReference type="STRING" id="39966.A0A369K830"/>
<sequence>MPIVSSSPPRAPPIKYSAPLGTRWAKETAAAGGVGAFDLPTDPKNIGPWILGECVGKGASGRVKIAKHRLTGELAAVKILPVAPLVSSRASLATQQAKTDKQRLGIDREITMMKLMNHPNIMRIYDVFEGEKELFLVLEYVEGGELFDFLVNRGRLPPAEALAFFKQIVYGLNYAHTFSIIHRDLKPENILLASISPPLIKIADWGMAAFAHPSLQLETSCGSPHYASPEIVNGQTYQGNATDVWSCGVILYALLTGRLPFDDKNVRTLLGKVKSGKYDMPSWIDPLAKDLLGRMLVVDVSRRISVPEILSHPWLQVPSASPPTPEQAAAELAITQLPPSPSTLARPITSPSQIDPELLSSLRVIWGRHTDPNGDSIKRDLCSPAGQGVHAKAFYFLLGKYREDSMRNNHDRKDDNLEMKLDIGSMKFNLGWELDLSTVNKKYDGNRNSMLAIESPLVTRARSPASVPLSGLGPPAMNRTGTGSSHSSRSSSSRERAPSPAGPRAPLPNVTGRAGMDLWRAQANVLDDRKLKSSVNSPQATTSSGIGRGGPRPQPPRRGYTYMQPDRNVSSVQFPGVHLQAKDILDQQRPKSATGPIYNVNFNRQSIWLPSPNLSDSPVAAAAPPPVVPAPQIYAPVPVSLSKHTLDINTAVELDLHLSVGGGPSNPEPMVTMDDDKEDVISLVTTAISDTQDVPMLQQPVPQDNSRACRTQETEDKENQSVGEEGWSYVGGDDSQKGRGVGLGVGRDIGRNMGNVTNTRDGFPAAKVKKGKDKKSRPPTLDFRNLNQQKRSTVLGSPMLISPPVNATSTNRLLTSPVVGEFKGWFSNLFNWKHQSSAQGGILYSPDDVPRTRADVGRVLEGFGIIVEGGGFDRGMTPDDCAGALKCRVEEPSGSIRTASTLKSVRFRVEFSFAPSNPSNPTPDGAERPSSAMAGQPQSFNPDFLAAPAPNQGGFLSTPGSGFGFSGISPSSNSTTPRSSRNSILMIGSNSNNRGGYSPLSSPLPDAAAGEFPPGCASAILMVYEKGSVSSFRAVWRRLKEVYGAGGAMAAGCSPAMMSTPLVEHPDRFGV</sequence>
<keyword evidence="11" id="KW-1185">Reference proteome</keyword>
<dbReference type="GO" id="GO:0035556">
    <property type="term" value="P:intracellular signal transduction"/>
    <property type="evidence" value="ECO:0007669"/>
    <property type="project" value="TreeGrafter"/>
</dbReference>
<feature type="compositionally biased region" description="Polar residues" evidence="8">
    <location>
        <begin position="785"/>
        <end position="795"/>
    </location>
</feature>
<comment type="caution">
    <text evidence="10">The sequence shown here is derived from an EMBL/GenBank/DDBJ whole genome shotgun (WGS) entry which is preliminary data.</text>
</comment>
<dbReference type="Proteomes" id="UP000076154">
    <property type="component" value="Unassembled WGS sequence"/>
</dbReference>
<keyword evidence="6 7" id="KW-0067">ATP-binding</keyword>
<keyword evidence="3" id="KW-0808">Transferase</keyword>
<dbReference type="GO" id="GO:0004674">
    <property type="term" value="F:protein serine/threonine kinase activity"/>
    <property type="evidence" value="ECO:0007669"/>
    <property type="project" value="UniProtKB-KW"/>
</dbReference>
<gene>
    <name evidence="10" type="primary">GIN4_0</name>
    <name evidence="10" type="ORF">Hypma_002299</name>
</gene>
<feature type="region of interest" description="Disordered" evidence="8">
    <location>
        <begin position="696"/>
        <end position="799"/>
    </location>
</feature>
<dbReference type="InterPro" id="IPR017441">
    <property type="entry name" value="Protein_kinase_ATP_BS"/>
</dbReference>
<dbReference type="OrthoDB" id="193931at2759"/>
<feature type="region of interest" description="Disordered" evidence="8">
    <location>
        <begin position="529"/>
        <end position="560"/>
    </location>
</feature>
<evidence type="ECO:0000256" key="1">
    <source>
        <dbReference type="ARBA" id="ARBA00010791"/>
    </source>
</evidence>
<evidence type="ECO:0000313" key="10">
    <source>
        <dbReference type="EMBL" id="RDB27944.1"/>
    </source>
</evidence>
<evidence type="ECO:0000313" key="11">
    <source>
        <dbReference type="Proteomes" id="UP000076154"/>
    </source>
</evidence>
<feature type="binding site" evidence="7">
    <location>
        <position position="78"/>
    </location>
    <ligand>
        <name>ATP</name>
        <dbReference type="ChEBI" id="CHEBI:30616"/>
    </ligand>
</feature>
<organism evidence="10 11">
    <name type="scientific">Hypsizygus marmoreus</name>
    <name type="common">White beech mushroom</name>
    <name type="synonym">Agaricus marmoreus</name>
    <dbReference type="NCBI Taxonomy" id="39966"/>
    <lineage>
        <taxon>Eukaryota</taxon>
        <taxon>Fungi</taxon>
        <taxon>Dikarya</taxon>
        <taxon>Basidiomycota</taxon>
        <taxon>Agaricomycotina</taxon>
        <taxon>Agaricomycetes</taxon>
        <taxon>Agaricomycetidae</taxon>
        <taxon>Agaricales</taxon>
        <taxon>Tricholomatineae</taxon>
        <taxon>Lyophyllaceae</taxon>
        <taxon>Hypsizygus</taxon>
    </lineage>
</organism>
<keyword evidence="2" id="KW-0723">Serine/threonine-protein kinase</keyword>
<dbReference type="Gene3D" id="1.10.510.10">
    <property type="entry name" value="Transferase(Phosphotransferase) domain 1"/>
    <property type="match status" value="1"/>
</dbReference>
<feature type="region of interest" description="Disordered" evidence="8">
    <location>
        <begin position="464"/>
        <end position="512"/>
    </location>
</feature>
<feature type="compositionally biased region" description="Basic residues" evidence="8">
    <location>
        <begin position="767"/>
        <end position="777"/>
    </location>
</feature>
<dbReference type="PANTHER" id="PTHR24346:SF82">
    <property type="entry name" value="KP78A-RELATED"/>
    <property type="match status" value="1"/>
</dbReference>
<feature type="region of interest" description="Disordered" evidence="8">
    <location>
        <begin position="913"/>
        <end position="948"/>
    </location>
</feature>
<feature type="compositionally biased region" description="Low complexity" evidence="8">
    <location>
        <begin position="966"/>
        <end position="983"/>
    </location>
</feature>
<evidence type="ECO:0000256" key="6">
    <source>
        <dbReference type="ARBA" id="ARBA00022840"/>
    </source>
</evidence>
<evidence type="ECO:0000259" key="9">
    <source>
        <dbReference type="PROSITE" id="PS50011"/>
    </source>
</evidence>
<dbReference type="InParanoid" id="A0A369K830"/>
<dbReference type="EMBL" id="LUEZ02000013">
    <property type="protein sequence ID" value="RDB27944.1"/>
    <property type="molecule type" value="Genomic_DNA"/>
</dbReference>
<feature type="compositionally biased region" description="Polar residues" evidence="8">
    <location>
        <begin position="533"/>
        <end position="545"/>
    </location>
</feature>
<name>A0A369K830_HYPMA</name>
<evidence type="ECO:0000256" key="7">
    <source>
        <dbReference type="PROSITE-ProRule" id="PRU10141"/>
    </source>
</evidence>
<comment type="similarity">
    <text evidence="1">Belongs to the protein kinase superfamily. CAMK Ser/Thr protein kinase family. NIM1 subfamily.</text>
</comment>